<evidence type="ECO:0000313" key="4">
    <source>
        <dbReference type="EnsemblMetazoa" id="BGLB016603-PA"/>
    </source>
</evidence>
<evidence type="ECO:0000313" key="5">
    <source>
        <dbReference type="Proteomes" id="UP000076420"/>
    </source>
</evidence>
<dbReference type="Proteomes" id="UP000076420">
    <property type="component" value="Unassembled WGS sequence"/>
</dbReference>
<feature type="region of interest" description="Disordered" evidence="2">
    <location>
        <begin position="314"/>
        <end position="334"/>
    </location>
</feature>
<gene>
    <name evidence="4" type="primary">106063828</name>
</gene>
<accession>A0A2C9K8Z1</accession>
<dbReference type="VEuPathDB" id="VectorBase:BGLAX_052683"/>
<dbReference type="PANTHER" id="PTHR47399:SF1">
    <property type="entry name" value="TRANSMEMBRANE PROTEIN 121B"/>
    <property type="match status" value="1"/>
</dbReference>
<feature type="transmembrane region" description="Helical" evidence="3">
    <location>
        <begin position="52"/>
        <end position="74"/>
    </location>
</feature>
<feature type="transmembrane region" description="Helical" evidence="3">
    <location>
        <begin position="266"/>
        <end position="286"/>
    </location>
</feature>
<dbReference type="VEuPathDB" id="VectorBase:BGLB016603"/>
<evidence type="ECO:0000256" key="2">
    <source>
        <dbReference type="SAM" id="MobiDB-lite"/>
    </source>
</evidence>
<evidence type="ECO:0000256" key="3">
    <source>
        <dbReference type="SAM" id="Phobius"/>
    </source>
</evidence>
<comment type="similarity">
    <text evidence="1">Belongs to the TMEM121 family.</text>
</comment>
<dbReference type="KEGG" id="bgt:106063828"/>
<dbReference type="EnsemblMetazoa" id="BGLB016603-RA">
    <property type="protein sequence ID" value="BGLB016603-PA"/>
    <property type="gene ID" value="BGLB016603"/>
</dbReference>
<proteinExistence type="inferred from homology"/>
<dbReference type="Pfam" id="PF14997">
    <property type="entry name" value="CECR6_TMEM121"/>
    <property type="match status" value="1"/>
</dbReference>
<feature type="transmembrane region" description="Helical" evidence="3">
    <location>
        <begin position="134"/>
        <end position="152"/>
    </location>
</feature>
<evidence type="ECO:0000256" key="1">
    <source>
        <dbReference type="ARBA" id="ARBA00007711"/>
    </source>
</evidence>
<protein>
    <submittedName>
        <fullName evidence="4">Uncharacterized protein</fullName>
    </submittedName>
</protein>
<name>A0A2C9K8Z1_BIOGL</name>
<dbReference type="InterPro" id="IPR026624">
    <property type="entry name" value="CECR6"/>
</dbReference>
<dbReference type="PANTHER" id="PTHR47399">
    <property type="entry name" value="TRANSMEMBRANE PROTEIN 121B"/>
    <property type="match status" value="1"/>
</dbReference>
<organism evidence="4 5">
    <name type="scientific">Biomphalaria glabrata</name>
    <name type="common">Bloodfluke planorb</name>
    <name type="synonym">Freshwater snail</name>
    <dbReference type="NCBI Taxonomy" id="6526"/>
    <lineage>
        <taxon>Eukaryota</taxon>
        <taxon>Metazoa</taxon>
        <taxon>Spiralia</taxon>
        <taxon>Lophotrochozoa</taxon>
        <taxon>Mollusca</taxon>
        <taxon>Gastropoda</taxon>
        <taxon>Heterobranchia</taxon>
        <taxon>Euthyneura</taxon>
        <taxon>Panpulmonata</taxon>
        <taxon>Hygrophila</taxon>
        <taxon>Lymnaeoidea</taxon>
        <taxon>Planorbidae</taxon>
        <taxon>Biomphalaria</taxon>
    </lineage>
</organism>
<feature type="transmembrane region" description="Helical" evidence="3">
    <location>
        <begin position="95"/>
        <end position="114"/>
    </location>
</feature>
<sequence>MASLCFEMNRCTNATVQLCSKIHHVPAAMMCVFLYILQASVLDYYLINFINILYICFLVADLFVLVALVVSIIYGHTKMDRQRSAELAQTRMMFSLSWVSWLLININASVKIIIIVKYNAWPEEKDPSFFGPNVFKTAIALSSCIFLFLLTTQHDAPLGSDRRTYISDLTGTVVFDILDTVDILEVFFTEEDRALLWNGLEEVILTQATMNLILPTVPLITLSLTHFGLDKPKRPMMYLHRLLVVLVVNLPNLLTRMVLWHGLSVGISPFTLKNIILIGIAMYEFYEHKKEKLEDSRLNSLEIGDRNFQQKDVQRGNLGSLTDTSTEPRSKVPEISIELEETAGKQVSEDNLEPKIYKCVPRVSLV</sequence>
<keyword evidence="3" id="KW-0812">Transmembrane</keyword>
<feature type="transmembrane region" description="Helical" evidence="3">
    <location>
        <begin position="241"/>
        <end position="260"/>
    </location>
</feature>
<dbReference type="InterPro" id="IPR032776">
    <property type="entry name" value="CECR6/TMEM121"/>
</dbReference>
<dbReference type="OrthoDB" id="5964337at2759"/>
<keyword evidence="3" id="KW-0472">Membrane</keyword>
<dbReference type="AlphaFoldDB" id="A0A2C9K8Z1"/>
<keyword evidence="3" id="KW-1133">Transmembrane helix</keyword>
<reference evidence="4" key="1">
    <citation type="submission" date="2020-05" db="UniProtKB">
        <authorList>
            <consortium name="EnsemblMetazoa"/>
        </authorList>
    </citation>
    <scope>IDENTIFICATION</scope>
    <source>
        <strain evidence="4">BB02</strain>
    </source>
</reference>
<feature type="transmembrane region" description="Helical" evidence="3">
    <location>
        <begin position="27"/>
        <end position="46"/>
    </location>
</feature>